<protein>
    <submittedName>
        <fullName evidence="2">Uncharacterized protein</fullName>
    </submittedName>
</protein>
<accession>A0A0U1L1A1</accession>
<evidence type="ECO:0000313" key="3">
    <source>
        <dbReference type="Proteomes" id="UP000049855"/>
    </source>
</evidence>
<evidence type="ECO:0000256" key="1">
    <source>
        <dbReference type="SAM" id="MobiDB-lite"/>
    </source>
</evidence>
<reference evidence="3" key="1">
    <citation type="submission" date="2015-03" db="EMBL/GenBank/DDBJ databases">
        <authorList>
            <person name="Nijsse Bart"/>
        </authorList>
    </citation>
    <scope>NUCLEOTIDE SEQUENCE [LARGE SCALE GENOMIC DNA]</scope>
</reference>
<organism evidence="2 3">
    <name type="scientific">Sporomusa ovata</name>
    <dbReference type="NCBI Taxonomy" id="2378"/>
    <lineage>
        <taxon>Bacteria</taxon>
        <taxon>Bacillati</taxon>
        <taxon>Bacillota</taxon>
        <taxon>Negativicutes</taxon>
        <taxon>Selenomonadales</taxon>
        <taxon>Sporomusaceae</taxon>
        <taxon>Sporomusa</taxon>
    </lineage>
</organism>
<name>A0A0U1L1A1_9FIRM</name>
<proteinExistence type="predicted"/>
<gene>
    <name evidence="2" type="ORF">SpAn4DRAFT_5117</name>
</gene>
<sequence length="47" mass="4928">METTLAAPDQSHTAASGGGPAVLIGLQPGPGQSRERYGSKRQRDHIK</sequence>
<dbReference type="AlphaFoldDB" id="A0A0U1L1A1"/>
<feature type="region of interest" description="Disordered" evidence="1">
    <location>
        <begin position="1"/>
        <end position="47"/>
    </location>
</feature>
<keyword evidence="3" id="KW-1185">Reference proteome</keyword>
<dbReference type="EMBL" id="CTRP01000013">
    <property type="protein sequence ID" value="CQR73456.1"/>
    <property type="molecule type" value="Genomic_DNA"/>
</dbReference>
<evidence type="ECO:0000313" key="2">
    <source>
        <dbReference type="EMBL" id="CQR73456.1"/>
    </source>
</evidence>
<dbReference type="Proteomes" id="UP000049855">
    <property type="component" value="Unassembled WGS sequence"/>
</dbReference>